<dbReference type="AlphaFoldDB" id="A0A9N9A5I9"/>
<evidence type="ECO:0000256" key="3">
    <source>
        <dbReference type="ARBA" id="ARBA00023125"/>
    </source>
</evidence>
<dbReference type="PANTHER" id="PTHR45793">
    <property type="entry name" value="HOMEOBOX PROTEIN"/>
    <property type="match status" value="1"/>
</dbReference>
<keyword evidence="4 6" id="KW-0371">Homeobox</keyword>
<accession>A0A9N9A5I9</accession>
<dbReference type="CDD" id="cd00086">
    <property type="entry name" value="homeodomain"/>
    <property type="match status" value="1"/>
</dbReference>
<keyword evidence="2" id="KW-0217">Developmental protein</keyword>
<evidence type="ECO:0000256" key="5">
    <source>
        <dbReference type="ARBA" id="ARBA00023242"/>
    </source>
</evidence>
<sequence length="250" mass="28305">MNSLIRHRTTPSQVQYLEQFFEHDDFPDGPTRERIAQTLKMPSKSVHIWFQNRRAKRKQEERTRQERLAYGFIESGSSNLNRTNLESLSPKVDKAKDCSQEKVRLPPIDHIIPKGLLDAPTATAVTNRNSGTIKSEYSKNGSRSLQSIHHHSSFIKPLSDKDINNDIVTEIIKPIPRFSPLTESTFTAINVNSNFHHHQPPPPHISLLPLSNISSSNSEKTIVGDSEDGNDAKKEAQKRNNNMDIALLLD</sequence>
<dbReference type="InterPro" id="IPR009057">
    <property type="entry name" value="Homeodomain-like_sf"/>
</dbReference>
<dbReference type="GO" id="GO:0005634">
    <property type="term" value="C:nucleus"/>
    <property type="evidence" value="ECO:0007669"/>
    <property type="project" value="UniProtKB-SubCell"/>
</dbReference>
<dbReference type="SUPFAM" id="SSF46689">
    <property type="entry name" value="Homeodomain-like"/>
    <property type="match status" value="1"/>
</dbReference>
<dbReference type="Gene3D" id="1.10.10.60">
    <property type="entry name" value="Homeodomain-like"/>
    <property type="match status" value="1"/>
</dbReference>
<protein>
    <submittedName>
        <fullName evidence="9">5441_t:CDS:1</fullName>
    </submittedName>
</protein>
<feature type="domain" description="Homeobox" evidence="8">
    <location>
        <begin position="1"/>
        <end position="60"/>
    </location>
</feature>
<evidence type="ECO:0000313" key="9">
    <source>
        <dbReference type="EMBL" id="CAG8517843.1"/>
    </source>
</evidence>
<evidence type="ECO:0000313" key="10">
    <source>
        <dbReference type="Proteomes" id="UP000789508"/>
    </source>
</evidence>
<dbReference type="OrthoDB" id="6159439at2759"/>
<dbReference type="EMBL" id="CAJVPS010000973">
    <property type="protein sequence ID" value="CAG8517843.1"/>
    <property type="molecule type" value="Genomic_DNA"/>
</dbReference>
<dbReference type="GO" id="GO:0000978">
    <property type="term" value="F:RNA polymerase II cis-regulatory region sequence-specific DNA binding"/>
    <property type="evidence" value="ECO:0007669"/>
    <property type="project" value="TreeGrafter"/>
</dbReference>
<evidence type="ECO:0000259" key="8">
    <source>
        <dbReference type="PROSITE" id="PS50071"/>
    </source>
</evidence>
<comment type="caution">
    <text evidence="9">The sequence shown here is derived from an EMBL/GenBank/DDBJ whole genome shotgun (WGS) entry which is preliminary data.</text>
</comment>
<dbReference type="InterPro" id="IPR001356">
    <property type="entry name" value="HD"/>
</dbReference>
<evidence type="ECO:0000256" key="2">
    <source>
        <dbReference type="ARBA" id="ARBA00022473"/>
    </source>
</evidence>
<dbReference type="PANTHER" id="PTHR45793:SF5">
    <property type="entry name" value="HOMEOTIC PROTEIN OCELLILESS"/>
    <property type="match status" value="1"/>
</dbReference>
<dbReference type="PROSITE" id="PS50071">
    <property type="entry name" value="HOMEOBOX_2"/>
    <property type="match status" value="1"/>
</dbReference>
<dbReference type="SMART" id="SM00389">
    <property type="entry name" value="HOX"/>
    <property type="match status" value="1"/>
</dbReference>
<proteinExistence type="predicted"/>
<gene>
    <name evidence="9" type="ORF">ALEPTO_LOCUS4308</name>
</gene>
<organism evidence="9 10">
    <name type="scientific">Ambispora leptoticha</name>
    <dbReference type="NCBI Taxonomy" id="144679"/>
    <lineage>
        <taxon>Eukaryota</taxon>
        <taxon>Fungi</taxon>
        <taxon>Fungi incertae sedis</taxon>
        <taxon>Mucoromycota</taxon>
        <taxon>Glomeromycotina</taxon>
        <taxon>Glomeromycetes</taxon>
        <taxon>Archaeosporales</taxon>
        <taxon>Ambisporaceae</taxon>
        <taxon>Ambispora</taxon>
    </lineage>
</organism>
<evidence type="ECO:0000256" key="1">
    <source>
        <dbReference type="ARBA" id="ARBA00004123"/>
    </source>
</evidence>
<dbReference type="GO" id="GO:0000981">
    <property type="term" value="F:DNA-binding transcription factor activity, RNA polymerase II-specific"/>
    <property type="evidence" value="ECO:0007669"/>
    <property type="project" value="TreeGrafter"/>
</dbReference>
<evidence type="ECO:0000256" key="4">
    <source>
        <dbReference type="ARBA" id="ARBA00023155"/>
    </source>
</evidence>
<evidence type="ECO:0000256" key="6">
    <source>
        <dbReference type="PROSITE-ProRule" id="PRU00108"/>
    </source>
</evidence>
<name>A0A9N9A5I9_9GLOM</name>
<dbReference type="Pfam" id="PF00046">
    <property type="entry name" value="Homeodomain"/>
    <property type="match status" value="1"/>
</dbReference>
<evidence type="ECO:0000256" key="7">
    <source>
        <dbReference type="RuleBase" id="RU000682"/>
    </source>
</evidence>
<comment type="subcellular location">
    <subcellularLocation>
        <location evidence="1 6 7">Nucleus</location>
    </subcellularLocation>
</comment>
<keyword evidence="10" id="KW-1185">Reference proteome</keyword>
<keyword evidence="5 6" id="KW-0539">Nucleus</keyword>
<feature type="DNA-binding region" description="Homeobox" evidence="6">
    <location>
        <begin position="3"/>
        <end position="61"/>
    </location>
</feature>
<keyword evidence="3 6" id="KW-0238">DNA-binding</keyword>
<reference evidence="9" key="1">
    <citation type="submission" date="2021-06" db="EMBL/GenBank/DDBJ databases">
        <authorList>
            <person name="Kallberg Y."/>
            <person name="Tangrot J."/>
            <person name="Rosling A."/>
        </authorList>
    </citation>
    <scope>NUCLEOTIDE SEQUENCE</scope>
    <source>
        <strain evidence="9">FL130A</strain>
    </source>
</reference>
<dbReference type="Proteomes" id="UP000789508">
    <property type="component" value="Unassembled WGS sequence"/>
</dbReference>